<dbReference type="STRING" id="764299.STRIC_1656"/>
<sequence>MIKNDKLLRILLTTSLFLLSLVSVTTVMTKSPEVVVVATDSATKPFTYKEGEKYTGYDIEVLKEVFRKSKKYKLKFETVAFPSILSGVDADRYQIAANDFGYSQERASKYLFSRPISKSNFAIATNGNKSFKGLDDLSGKKTQGMSGANYMQVLEKWNQENPDKKPIAVSYASGSTPFTQRLQMLENNQLDFLFYDAISLKTAIKDQGFDLKVTPLKEKVGDDKDGLEYFIFTDDAKGKELQQFVNKRLKVLQGSGRLKKLSQRFFDGDFVSQLK</sequence>
<evidence type="ECO:0000313" key="3">
    <source>
        <dbReference type="EMBL" id="EHI69040.1"/>
    </source>
</evidence>
<name>G5K4D6_9STRE</name>
<keyword evidence="4" id="KW-1185">Reference proteome</keyword>
<protein>
    <submittedName>
        <fullName evidence="3">ABC transporter, substrate-binding protein, family 3</fullName>
    </submittedName>
</protein>
<organism evidence="3 4">
    <name type="scientific">Streptococcus ictaluri 707-05</name>
    <dbReference type="NCBI Taxonomy" id="764299"/>
    <lineage>
        <taxon>Bacteria</taxon>
        <taxon>Bacillati</taxon>
        <taxon>Bacillota</taxon>
        <taxon>Bacilli</taxon>
        <taxon>Lactobacillales</taxon>
        <taxon>Streptococcaceae</taxon>
        <taxon>Streptococcus</taxon>
    </lineage>
</organism>
<dbReference type="Gene3D" id="3.40.190.10">
    <property type="entry name" value="Periplasmic binding protein-like II"/>
    <property type="match status" value="2"/>
</dbReference>
<evidence type="ECO:0000256" key="1">
    <source>
        <dbReference type="ARBA" id="ARBA00022729"/>
    </source>
</evidence>
<proteinExistence type="predicted"/>
<evidence type="ECO:0000259" key="2">
    <source>
        <dbReference type="SMART" id="SM00062"/>
    </source>
</evidence>
<dbReference type="RefSeq" id="WP_008089989.1">
    <property type="nucleotide sequence ID" value="NZ_AEUX02000007.1"/>
</dbReference>
<comment type="caution">
    <text evidence="3">The sequence shown here is derived from an EMBL/GenBank/DDBJ whole genome shotgun (WGS) entry which is preliminary data.</text>
</comment>
<dbReference type="PANTHER" id="PTHR35936">
    <property type="entry name" value="MEMBRANE-BOUND LYTIC MUREIN TRANSGLYCOSYLASE F"/>
    <property type="match status" value="1"/>
</dbReference>
<keyword evidence="1" id="KW-0732">Signal</keyword>
<dbReference type="OrthoDB" id="8613538at2"/>
<dbReference type="SUPFAM" id="SSF53850">
    <property type="entry name" value="Periplasmic binding protein-like II"/>
    <property type="match status" value="1"/>
</dbReference>
<dbReference type="Proteomes" id="UP000003330">
    <property type="component" value="Unassembled WGS sequence"/>
</dbReference>
<evidence type="ECO:0000313" key="4">
    <source>
        <dbReference type="Proteomes" id="UP000003330"/>
    </source>
</evidence>
<dbReference type="InterPro" id="IPR001638">
    <property type="entry name" value="Solute-binding_3/MltF_N"/>
</dbReference>
<dbReference type="PANTHER" id="PTHR35936:SF19">
    <property type="entry name" value="AMINO-ACID-BINDING PROTEIN YXEM-RELATED"/>
    <property type="match status" value="1"/>
</dbReference>
<dbReference type="eggNOG" id="COG0834">
    <property type="taxonomic scope" value="Bacteria"/>
</dbReference>
<dbReference type="EMBL" id="AEUX02000007">
    <property type="protein sequence ID" value="EHI69040.1"/>
    <property type="molecule type" value="Genomic_DNA"/>
</dbReference>
<dbReference type="SMART" id="SM00062">
    <property type="entry name" value="PBPb"/>
    <property type="match status" value="1"/>
</dbReference>
<dbReference type="Pfam" id="PF00497">
    <property type="entry name" value="SBP_bac_3"/>
    <property type="match status" value="1"/>
</dbReference>
<reference evidence="3 4" key="1">
    <citation type="journal article" date="2014" name="Int. J. Syst. Evol. Microbiol.">
        <title>Phylogenomics and the dynamic genome evolution of the genus Streptococcus.</title>
        <authorList>
            <consortium name="The Broad Institute Genome Sequencing Platform"/>
            <person name="Richards V.P."/>
            <person name="Palmer S.R."/>
            <person name="Pavinski Bitar P.D."/>
            <person name="Qin X."/>
            <person name="Weinstock G.M."/>
            <person name="Highlander S.K."/>
            <person name="Town C.D."/>
            <person name="Burne R.A."/>
            <person name="Stanhope M.J."/>
        </authorList>
    </citation>
    <scope>NUCLEOTIDE SEQUENCE [LARGE SCALE GENOMIC DNA]</scope>
    <source>
        <strain evidence="3 4">707-05</strain>
    </source>
</reference>
<feature type="domain" description="Solute-binding protein family 3/N-terminal" evidence="2">
    <location>
        <begin position="34"/>
        <end position="269"/>
    </location>
</feature>
<accession>G5K4D6</accession>
<gene>
    <name evidence="3" type="ORF">STRIC_1656</name>
</gene>
<dbReference type="AlphaFoldDB" id="G5K4D6"/>